<name>A0A3N0B121_9ACTN</name>
<dbReference type="InterPro" id="IPR005311">
    <property type="entry name" value="PBP_dimer"/>
</dbReference>
<dbReference type="Proteomes" id="UP000278632">
    <property type="component" value="Unassembled WGS sequence"/>
</dbReference>
<dbReference type="Gene3D" id="3.90.1310.10">
    <property type="entry name" value="Penicillin-binding protein 2a (Domain 2)"/>
    <property type="match status" value="1"/>
</dbReference>
<dbReference type="PANTHER" id="PTHR30627:SF2">
    <property type="entry name" value="PEPTIDOGLYCAN D,D-TRANSPEPTIDASE MRDA"/>
    <property type="match status" value="1"/>
</dbReference>
<dbReference type="OrthoDB" id="9766847at2"/>
<evidence type="ECO:0000256" key="8">
    <source>
        <dbReference type="ARBA" id="ARBA00022801"/>
    </source>
</evidence>
<evidence type="ECO:0000313" key="18">
    <source>
        <dbReference type="Proteomes" id="UP000278632"/>
    </source>
</evidence>
<comment type="caution">
    <text evidence="17">The sequence shown here is derived from an EMBL/GenBank/DDBJ whole genome shotgun (WGS) entry which is preliminary data.</text>
</comment>
<evidence type="ECO:0000256" key="6">
    <source>
        <dbReference type="ARBA" id="ARBA00022670"/>
    </source>
</evidence>
<dbReference type="GO" id="GO:0071972">
    <property type="term" value="F:peptidoglycan L,D-transpeptidase activity"/>
    <property type="evidence" value="ECO:0007669"/>
    <property type="project" value="TreeGrafter"/>
</dbReference>
<evidence type="ECO:0000259" key="15">
    <source>
        <dbReference type="Pfam" id="PF00905"/>
    </source>
</evidence>
<organism evidence="17 18">
    <name type="scientific">Paraeggerthella hongkongensis</name>
    <dbReference type="NCBI Taxonomy" id="230658"/>
    <lineage>
        <taxon>Bacteria</taxon>
        <taxon>Bacillati</taxon>
        <taxon>Actinomycetota</taxon>
        <taxon>Coriobacteriia</taxon>
        <taxon>Eggerthellales</taxon>
        <taxon>Eggerthellaceae</taxon>
        <taxon>Paraeggerthella</taxon>
    </lineage>
</organism>
<feature type="region of interest" description="Disordered" evidence="14">
    <location>
        <begin position="55"/>
        <end position="75"/>
    </location>
</feature>
<reference evidence="18" key="1">
    <citation type="submission" date="2018-05" db="EMBL/GenBank/DDBJ databases">
        <title>Genome Sequencing of selected type strains of the family Eggerthellaceae.</title>
        <authorList>
            <person name="Danylec N."/>
            <person name="Stoll D.A."/>
            <person name="Doetsch A."/>
            <person name="Huch M."/>
        </authorList>
    </citation>
    <scope>NUCLEOTIDE SEQUENCE [LARGE SCALE GENOMIC DNA]</scope>
    <source>
        <strain evidence="18">DSM 16106</strain>
    </source>
</reference>
<evidence type="ECO:0000256" key="1">
    <source>
        <dbReference type="ARBA" id="ARBA00004167"/>
    </source>
</evidence>
<evidence type="ECO:0000256" key="9">
    <source>
        <dbReference type="ARBA" id="ARBA00022960"/>
    </source>
</evidence>
<evidence type="ECO:0000256" key="3">
    <source>
        <dbReference type="ARBA" id="ARBA00007171"/>
    </source>
</evidence>
<dbReference type="PANTHER" id="PTHR30627">
    <property type="entry name" value="PEPTIDOGLYCAN D,D-TRANSPEPTIDASE"/>
    <property type="match status" value="1"/>
</dbReference>
<comment type="subcellular location">
    <subcellularLocation>
        <location evidence="2">Cell membrane</location>
    </subcellularLocation>
    <subcellularLocation>
        <location evidence="1">Membrane</location>
        <topology evidence="1">Single-pass membrane protein</topology>
    </subcellularLocation>
</comment>
<dbReference type="GO" id="GO:0009002">
    <property type="term" value="F:serine-type D-Ala-D-Ala carboxypeptidase activity"/>
    <property type="evidence" value="ECO:0007669"/>
    <property type="project" value="InterPro"/>
</dbReference>
<dbReference type="GO" id="GO:0008360">
    <property type="term" value="P:regulation of cell shape"/>
    <property type="evidence" value="ECO:0007669"/>
    <property type="project" value="UniProtKB-KW"/>
</dbReference>
<dbReference type="InterPro" id="IPR012338">
    <property type="entry name" value="Beta-lactam/transpept-like"/>
</dbReference>
<keyword evidence="5" id="KW-0997">Cell inner membrane</keyword>
<proteinExistence type="inferred from homology"/>
<dbReference type="GO" id="GO:0071555">
    <property type="term" value="P:cell wall organization"/>
    <property type="evidence" value="ECO:0007669"/>
    <property type="project" value="UniProtKB-KW"/>
</dbReference>
<dbReference type="InterPro" id="IPR017790">
    <property type="entry name" value="Penicillin-binding_protein_2"/>
</dbReference>
<keyword evidence="6" id="KW-0645">Protease</keyword>
<feature type="domain" description="Penicillin-binding protein dimerisation" evidence="16">
    <location>
        <begin position="128"/>
        <end position="297"/>
    </location>
</feature>
<dbReference type="NCBIfam" id="TIGR03423">
    <property type="entry name" value="pbp2_mrdA"/>
    <property type="match status" value="1"/>
</dbReference>
<dbReference type="GO" id="GO:0009252">
    <property type="term" value="P:peptidoglycan biosynthetic process"/>
    <property type="evidence" value="ECO:0007669"/>
    <property type="project" value="UniProtKB-KW"/>
</dbReference>
<keyword evidence="10" id="KW-0573">Peptidoglycan synthesis</keyword>
<comment type="similarity">
    <text evidence="3">Belongs to the transpeptidase family.</text>
</comment>
<keyword evidence="12" id="KW-0472">Membrane</keyword>
<evidence type="ECO:0000256" key="5">
    <source>
        <dbReference type="ARBA" id="ARBA00022519"/>
    </source>
</evidence>
<gene>
    <name evidence="17" type="primary">mrdA</name>
    <name evidence="17" type="ORF">DMP08_10455</name>
</gene>
<dbReference type="Gene3D" id="3.30.1390.30">
    <property type="entry name" value="Penicillin-binding protein 2a, domain 3"/>
    <property type="match status" value="1"/>
</dbReference>
<keyword evidence="7" id="KW-0812">Transmembrane</keyword>
<keyword evidence="13" id="KW-0961">Cell wall biogenesis/degradation</keyword>
<dbReference type="EMBL" id="QICD01000028">
    <property type="protein sequence ID" value="RNL40306.1"/>
    <property type="molecule type" value="Genomic_DNA"/>
</dbReference>
<evidence type="ECO:0000256" key="12">
    <source>
        <dbReference type="ARBA" id="ARBA00023136"/>
    </source>
</evidence>
<evidence type="ECO:0000256" key="10">
    <source>
        <dbReference type="ARBA" id="ARBA00022984"/>
    </source>
</evidence>
<dbReference type="Gene3D" id="3.40.710.10">
    <property type="entry name" value="DD-peptidase/beta-lactamase superfamily"/>
    <property type="match status" value="1"/>
</dbReference>
<dbReference type="Pfam" id="PF00905">
    <property type="entry name" value="Transpeptidase"/>
    <property type="match status" value="1"/>
</dbReference>
<evidence type="ECO:0000256" key="4">
    <source>
        <dbReference type="ARBA" id="ARBA00022475"/>
    </source>
</evidence>
<dbReference type="InterPro" id="IPR036138">
    <property type="entry name" value="PBP_dimer_sf"/>
</dbReference>
<accession>A0A3N0B121</accession>
<evidence type="ECO:0000256" key="13">
    <source>
        <dbReference type="ARBA" id="ARBA00023316"/>
    </source>
</evidence>
<dbReference type="AlphaFoldDB" id="A0A3N0B121"/>
<evidence type="ECO:0000259" key="16">
    <source>
        <dbReference type="Pfam" id="PF03717"/>
    </source>
</evidence>
<dbReference type="GO" id="GO:0005886">
    <property type="term" value="C:plasma membrane"/>
    <property type="evidence" value="ECO:0007669"/>
    <property type="project" value="UniProtKB-SubCell"/>
</dbReference>
<evidence type="ECO:0000256" key="2">
    <source>
        <dbReference type="ARBA" id="ARBA00004236"/>
    </source>
</evidence>
<evidence type="ECO:0000256" key="14">
    <source>
        <dbReference type="SAM" id="MobiDB-lite"/>
    </source>
</evidence>
<evidence type="ECO:0000313" key="17">
    <source>
        <dbReference type="EMBL" id="RNL40306.1"/>
    </source>
</evidence>
<dbReference type="GO" id="GO:0006508">
    <property type="term" value="P:proteolysis"/>
    <property type="evidence" value="ECO:0007669"/>
    <property type="project" value="UniProtKB-KW"/>
</dbReference>
<feature type="domain" description="Penicillin-binding protein transpeptidase" evidence="15">
    <location>
        <begin position="344"/>
        <end position="688"/>
    </location>
</feature>
<dbReference type="RefSeq" id="WP_123192831.1">
    <property type="nucleotide sequence ID" value="NZ_QICD01000028.1"/>
</dbReference>
<evidence type="ECO:0000256" key="11">
    <source>
        <dbReference type="ARBA" id="ARBA00022989"/>
    </source>
</evidence>
<sequence>MLVAIIAAVVAAIVAVAAIAIAFSIVKGRASSNVSVKKDVRSISSVGVSSTLPDSAKRVAGSGSGHATGVQQAAPNPSGNLKSRFVAMGVLAAGVFGSLTAKIWSMQVLEQSEFRSASDENQYSIVYKPAPRGRILDADGLPLVKNRSSLTVLADPDVANDRDVVQRLSATLGVPYNVVRKRVLDASSGAQSQRVVASDVRMRDIAFIMEHSDAFPGITVEERAVRDYPYGALAAHVVGYTGFPSEDDLKNPPEGRVVKSGDSIGKAGVELVYDDLLAGDHGEKKVIADTHGNVVDVVSETQPVSGSDVHLTIKGPVQYACDRALAELIAPKDGTIGTGKGTAGAAVVMDVRDGGIVALASYPTFAPETFSGSISQDVWDVYRSDEAHHPMLNRVIGGTYPAASTYKAFTSLAALANGFADTSRTWNCTGSWDGWGSGDVQKCWKRSGHGTLDLRGGIVNSCDVVFYDIAYSFFEHSSLGRGPATVSDTAMQDYIKKYRFGERTGIDLPAEEAGRVPTPEWKADYFKDTPEEAAWKGGDSTNMVIGQGYVLTTPLQIAVAYGGLATGKIMKPHLLKEVRNAGGDVALSAKAEVVAEPDVPMKDLAFVRDALKGVTVENAEIASLFHERGIDPAMVACKTGTAEMAGKDDYAWFACYAPYDDPKYVVACVVEEGGGGSAVGAPLGAELLAAVFDYDAGTYADMGKIAGSTGKAVEYKGSSSGRTD</sequence>
<keyword evidence="8" id="KW-0378">Hydrolase</keyword>
<protein>
    <submittedName>
        <fullName evidence="17">Penicillin-binding protein 2</fullName>
    </submittedName>
</protein>
<keyword evidence="4" id="KW-1003">Cell membrane</keyword>
<dbReference type="SUPFAM" id="SSF56601">
    <property type="entry name" value="beta-lactamase/transpeptidase-like"/>
    <property type="match status" value="1"/>
</dbReference>
<keyword evidence="18" id="KW-1185">Reference proteome</keyword>
<dbReference type="GO" id="GO:0008658">
    <property type="term" value="F:penicillin binding"/>
    <property type="evidence" value="ECO:0007669"/>
    <property type="project" value="InterPro"/>
</dbReference>
<dbReference type="InterPro" id="IPR050515">
    <property type="entry name" value="Beta-lactam/transpept"/>
</dbReference>
<dbReference type="InterPro" id="IPR001460">
    <property type="entry name" value="PCN-bd_Tpept"/>
</dbReference>
<keyword evidence="11" id="KW-1133">Transmembrane helix</keyword>
<dbReference type="SUPFAM" id="SSF56519">
    <property type="entry name" value="Penicillin binding protein dimerisation domain"/>
    <property type="match status" value="1"/>
</dbReference>
<evidence type="ECO:0000256" key="7">
    <source>
        <dbReference type="ARBA" id="ARBA00022692"/>
    </source>
</evidence>
<dbReference type="Pfam" id="PF03717">
    <property type="entry name" value="PBP_dimer"/>
    <property type="match status" value="1"/>
</dbReference>
<keyword evidence="9" id="KW-0133">Cell shape</keyword>